<organism evidence="3 4">
    <name type="scientific">Metabacillus idriensis</name>
    <dbReference type="NCBI Taxonomy" id="324768"/>
    <lineage>
        <taxon>Bacteria</taxon>
        <taxon>Bacillati</taxon>
        <taxon>Bacillota</taxon>
        <taxon>Bacilli</taxon>
        <taxon>Bacillales</taxon>
        <taxon>Bacillaceae</taxon>
        <taxon>Metabacillus</taxon>
    </lineage>
</organism>
<dbReference type="CDD" id="cd03025">
    <property type="entry name" value="DsbA_FrnE_like"/>
    <property type="match status" value="1"/>
</dbReference>
<dbReference type="RefSeq" id="WP_070879175.1">
    <property type="nucleotide sequence ID" value="NZ_CAJGAA010000001.1"/>
</dbReference>
<evidence type="ECO:0000256" key="2">
    <source>
        <dbReference type="HAMAP-Rule" id="MF_02245"/>
    </source>
</evidence>
<dbReference type="Gene3D" id="3.40.30.10">
    <property type="entry name" value="Glutaredoxin"/>
    <property type="match status" value="1"/>
</dbReference>
<dbReference type="InterPro" id="IPR046404">
    <property type="entry name" value="Adapter_SpxH"/>
</dbReference>
<dbReference type="SUPFAM" id="SSF52833">
    <property type="entry name" value="Thioredoxin-like"/>
    <property type="match status" value="1"/>
</dbReference>
<protein>
    <recommendedName>
        <fullName evidence="2">ClpXP adapter protein SpxH</fullName>
    </recommendedName>
</protein>
<comment type="function">
    <text evidence="2">Adapter protein required for efficient degradation of Spx by ClpXP under non-stress conditions. Interaction with Spx stabilizes Spx and exposes the C-terminus of Spx for recognition and proteolysis by ClpXP.</text>
</comment>
<comment type="caution">
    <text evidence="3">The sequence shown here is derived from an EMBL/GenBank/DDBJ whole genome shotgun (WGS) entry which is preliminary data.</text>
</comment>
<evidence type="ECO:0000313" key="3">
    <source>
        <dbReference type="EMBL" id="MRX52753.1"/>
    </source>
</evidence>
<reference evidence="3 4" key="1">
    <citation type="submission" date="2019-11" db="EMBL/GenBank/DDBJ databases">
        <title>Bacillus idriensis genome.</title>
        <authorList>
            <person name="Konopka E.N."/>
            <person name="Newman J.D."/>
        </authorList>
    </citation>
    <scope>NUCLEOTIDE SEQUENCE [LARGE SCALE GENOMIC DNA]</scope>
    <source>
        <strain evidence="3 4">DSM 19097</strain>
    </source>
</reference>
<dbReference type="PANTHER" id="PTHR13887">
    <property type="entry name" value="GLUTATHIONE S-TRANSFERASE KAPPA"/>
    <property type="match status" value="1"/>
</dbReference>
<dbReference type="Proteomes" id="UP000441585">
    <property type="component" value="Unassembled WGS sequence"/>
</dbReference>
<comment type="similarity">
    <text evidence="2">Belongs to the SpxH family.</text>
</comment>
<dbReference type="GO" id="GO:0005737">
    <property type="term" value="C:cytoplasm"/>
    <property type="evidence" value="ECO:0007669"/>
    <property type="project" value="UniProtKB-SubCell"/>
</dbReference>
<gene>
    <name evidence="2" type="primary">spxH</name>
    <name evidence="3" type="ORF">GJU41_02105</name>
</gene>
<name>A0A6I2MAB7_9BACI</name>
<dbReference type="HAMAP" id="MF_02245">
    <property type="entry name" value="Adapter_SpxH"/>
    <property type="match status" value="1"/>
</dbReference>
<comment type="subcellular location">
    <subcellularLocation>
        <location evidence="2">Cytoplasm</location>
    </subcellularLocation>
</comment>
<evidence type="ECO:0000256" key="1">
    <source>
        <dbReference type="ARBA" id="ARBA00022490"/>
    </source>
</evidence>
<dbReference type="Pfam" id="PF13743">
    <property type="entry name" value="Thioredoxin_5"/>
    <property type="match status" value="1"/>
</dbReference>
<keyword evidence="1 2" id="KW-0963">Cytoplasm</keyword>
<dbReference type="InterPro" id="IPR036249">
    <property type="entry name" value="Thioredoxin-like_sf"/>
</dbReference>
<dbReference type="Gene3D" id="1.10.472.60">
    <property type="entry name" value="putative protein disulfide isomerase domain"/>
    <property type="match status" value="1"/>
</dbReference>
<evidence type="ECO:0000313" key="4">
    <source>
        <dbReference type="Proteomes" id="UP000441585"/>
    </source>
</evidence>
<comment type="subunit">
    <text evidence="2">Interacts with Spx.</text>
</comment>
<keyword evidence="4" id="KW-1185">Reference proteome</keyword>
<proteinExistence type="inferred from homology"/>
<sequence>MMIQHSENQKSAPFFSHCQGNSKKPLEIYMFIDPLCPDCWALEPIIKKLLIEYGRFFTLKPIISGRIKTLNQMKRKNPANLAQAWEKTASLTGMSCDGILKSESSISSPFAASLAIKSAELQGRKAGIRYLRKLQEVLFLQTKNIAEEKVLVEIAKEVGLDTEEFVKDLHSASAAKALQCDLKISAEMDVQENPTLTFFNQNVDQEGLKISGYYPYEMYVGILSEMLGDVPKPSQAPPLEIFLSYFQFVATAEIASVYNLTAEDAEKEMKKYLLAQKVERVPVKHGTFWRYIG</sequence>
<dbReference type="EMBL" id="WKKF01000001">
    <property type="protein sequence ID" value="MRX52753.1"/>
    <property type="molecule type" value="Genomic_DNA"/>
</dbReference>
<dbReference type="AlphaFoldDB" id="A0A6I2MAB7"/>
<accession>A0A6I2MAB7</accession>
<dbReference type="PANTHER" id="PTHR13887:SF47">
    <property type="entry name" value="CLPXP ADAPTER PROTEIN SPXH"/>
    <property type="match status" value="1"/>
</dbReference>